<organism evidence="1 2">
    <name type="scientific">Draconibacterium sediminis</name>
    <dbReference type="NCBI Taxonomy" id="1544798"/>
    <lineage>
        <taxon>Bacteria</taxon>
        <taxon>Pseudomonadati</taxon>
        <taxon>Bacteroidota</taxon>
        <taxon>Bacteroidia</taxon>
        <taxon>Marinilabiliales</taxon>
        <taxon>Prolixibacteraceae</taxon>
        <taxon>Draconibacterium</taxon>
    </lineage>
</organism>
<dbReference type="Proteomes" id="UP000032544">
    <property type="component" value="Unassembled WGS sequence"/>
</dbReference>
<sequence>MEKKLKRDQLPAEKAKNWKKNFKEEADKTFNLKITPIILQKETYKSLIGENENRVRVYLGLENKKDGNKYVLCAYAVSSFLLGSGDVYADYETPVYKLNKNNEDFSDNTEEVIESIRLYRKWRSGEIEPDADGAAFRQYIYPNAYLLTKFELHELFNAQNHEEIVLEFGVSKTMNIMLSSASSATEQTVEAADELEYYDEAQLCPPFCDERSIYNS</sequence>
<keyword evidence="2" id="KW-1185">Reference proteome</keyword>
<reference evidence="1 2" key="1">
    <citation type="submission" date="2014-09" db="EMBL/GenBank/DDBJ databases">
        <title>Draft Genome Sequence of Draconibacterium sp. JN14CK-3.</title>
        <authorList>
            <person name="Dong C."/>
            <person name="Lai Q."/>
            <person name="Shao Z."/>
        </authorList>
    </citation>
    <scope>NUCLEOTIDE SEQUENCE [LARGE SCALE GENOMIC DNA]</scope>
    <source>
        <strain evidence="1 2">JN14CK-3</strain>
    </source>
</reference>
<dbReference type="STRING" id="1544798.LH29_18330"/>
<comment type="caution">
    <text evidence="1">The sequence shown here is derived from an EMBL/GenBank/DDBJ whole genome shotgun (WGS) entry which is preliminary data.</text>
</comment>
<dbReference type="EMBL" id="JRHC01000005">
    <property type="protein sequence ID" value="KJF42508.1"/>
    <property type="molecule type" value="Genomic_DNA"/>
</dbReference>
<gene>
    <name evidence="1" type="ORF">LH29_18330</name>
</gene>
<name>A0A0D8J9N7_9BACT</name>
<accession>A0A0D8J9N7</accession>
<dbReference type="AlphaFoldDB" id="A0A0D8J9N7"/>
<evidence type="ECO:0000313" key="1">
    <source>
        <dbReference type="EMBL" id="KJF42508.1"/>
    </source>
</evidence>
<protein>
    <submittedName>
        <fullName evidence="1">Uncharacterized protein</fullName>
    </submittedName>
</protein>
<dbReference type="OrthoDB" id="1117301at2"/>
<dbReference type="RefSeq" id="WP_045032266.1">
    <property type="nucleotide sequence ID" value="NZ_JRHC01000005.1"/>
</dbReference>
<evidence type="ECO:0000313" key="2">
    <source>
        <dbReference type="Proteomes" id="UP000032544"/>
    </source>
</evidence>
<proteinExistence type="predicted"/>